<dbReference type="GO" id="GO:0005634">
    <property type="term" value="C:nucleus"/>
    <property type="evidence" value="ECO:0007669"/>
    <property type="project" value="UniProtKB-SubCell"/>
</dbReference>
<dbReference type="Proteomes" id="UP000694920">
    <property type="component" value="Unplaced"/>
</dbReference>
<evidence type="ECO:0000256" key="4">
    <source>
        <dbReference type="ARBA" id="ARBA00022722"/>
    </source>
</evidence>
<evidence type="ECO:0000256" key="3">
    <source>
        <dbReference type="ARBA" id="ARBA00006958"/>
    </source>
</evidence>
<dbReference type="KEGG" id="ccin:107263801"/>
<name>A0AAJ7RAD3_CEPCN</name>
<comment type="subcellular location">
    <subcellularLocation>
        <location evidence="2">Nucleus</location>
    </subcellularLocation>
</comment>
<sequence length="137" mass="15717">MSVADFSGLSTTSAHRIASRVTNVLARLRPRFVKRSSTNEEIRQQQEQFYRIARFPKIIGCIDCTYCHVKSFGREEAELFRYRKGYLSINVQAVSNANMEITDIVARWQGSVHDSTIFNNSRLCETFKQGHYGDAIC</sequence>
<dbReference type="AlphaFoldDB" id="A0AAJ7RAD3"/>
<comment type="cofactor">
    <cofactor evidence="1">
        <name>a divalent metal cation</name>
        <dbReference type="ChEBI" id="CHEBI:60240"/>
    </cofactor>
</comment>
<evidence type="ECO:0000256" key="7">
    <source>
        <dbReference type="ARBA" id="ARBA00023242"/>
    </source>
</evidence>
<evidence type="ECO:0000256" key="2">
    <source>
        <dbReference type="ARBA" id="ARBA00004123"/>
    </source>
</evidence>
<feature type="domain" description="DDE Tnp4" evidence="8">
    <location>
        <begin position="62"/>
        <end position="130"/>
    </location>
</feature>
<evidence type="ECO:0000256" key="5">
    <source>
        <dbReference type="ARBA" id="ARBA00022723"/>
    </source>
</evidence>
<keyword evidence="6" id="KW-0378">Hydrolase</keyword>
<dbReference type="GO" id="GO:0004518">
    <property type="term" value="F:nuclease activity"/>
    <property type="evidence" value="ECO:0007669"/>
    <property type="project" value="UniProtKB-KW"/>
</dbReference>
<keyword evidence="9" id="KW-1185">Reference proteome</keyword>
<reference evidence="10 11" key="1">
    <citation type="submission" date="2025-04" db="UniProtKB">
        <authorList>
            <consortium name="RefSeq"/>
        </authorList>
    </citation>
    <scope>IDENTIFICATION</scope>
</reference>
<accession>A0AAJ7RAD3</accession>
<evidence type="ECO:0000313" key="12">
    <source>
        <dbReference type="RefSeq" id="XP_024936796.1"/>
    </source>
</evidence>
<dbReference type="RefSeq" id="XP_015586881.1">
    <property type="nucleotide sequence ID" value="XM_015731395.1"/>
</dbReference>
<dbReference type="Pfam" id="PF13359">
    <property type="entry name" value="DDE_Tnp_4"/>
    <property type="match status" value="1"/>
</dbReference>
<evidence type="ECO:0000259" key="8">
    <source>
        <dbReference type="Pfam" id="PF13359"/>
    </source>
</evidence>
<protein>
    <submittedName>
        <fullName evidence="10 11">Nuclease HARBI1 isoform X1</fullName>
    </submittedName>
</protein>
<dbReference type="GO" id="GO:0046872">
    <property type="term" value="F:metal ion binding"/>
    <property type="evidence" value="ECO:0007669"/>
    <property type="project" value="UniProtKB-KW"/>
</dbReference>
<dbReference type="GeneID" id="107263801"/>
<keyword evidence="5" id="KW-0479">Metal-binding</keyword>
<organism evidence="9 12">
    <name type="scientific">Cephus cinctus</name>
    <name type="common">Wheat stem sawfly</name>
    <dbReference type="NCBI Taxonomy" id="211228"/>
    <lineage>
        <taxon>Eukaryota</taxon>
        <taxon>Metazoa</taxon>
        <taxon>Ecdysozoa</taxon>
        <taxon>Arthropoda</taxon>
        <taxon>Hexapoda</taxon>
        <taxon>Insecta</taxon>
        <taxon>Pterygota</taxon>
        <taxon>Neoptera</taxon>
        <taxon>Endopterygota</taxon>
        <taxon>Hymenoptera</taxon>
        <taxon>Cephoidea</taxon>
        <taxon>Cephidae</taxon>
        <taxon>Cephus</taxon>
    </lineage>
</organism>
<dbReference type="PANTHER" id="PTHR22930:SF289">
    <property type="entry name" value="DDE TNP4 DOMAIN-CONTAINING PROTEIN-RELATED"/>
    <property type="match status" value="1"/>
</dbReference>
<proteinExistence type="inferred from homology"/>
<gene>
    <name evidence="10 11 12" type="primary">LOC107263801</name>
</gene>
<dbReference type="RefSeq" id="XP_024936796.1">
    <property type="nucleotide sequence ID" value="XM_025081028.1"/>
</dbReference>
<evidence type="ECO:0000256" key="6">
    <source>
        <dbReference type="ARBA" id="ARBA00022801"/>
    </source>
</evidence>
<keyword evidence="4" id="KW-0540">Nuclease</keyword>
<dbReference type="InterPro" id="IPR045249">
    <property type="entry name" value="HARBI1-like"/>
</dbReference>
<evidence type="ECO:0000313" key="10">
    <source>
        <dbReference type="RefSeq" id="XP_015586881.1"/>
    </source>
</evidence>
<evidence type="ECO:0000313" key="9">
    <source>
        <dbReference type="Proteomes" id="UP000694920"/>
    </source>
</evidence>
<dbReference type="RefSeq" id="XP_015586882.1">
    <property type="nucleotide sequence ID" value="XM_015731396.1"/>
</dbReference>
<evidence type="ECO:0000256" key="1">
    <source>
        <dbReference type="ARBA" id="ARBA00001968"/>
    </source>
</evidence>
<dbReference type="InterPro" id="IPR027806">
    <property type="entry name" value="HARBI1_dom"/>
</dbReference>
<evidence type="ECO:0000313" key="11">
    <source>
        <dbReference type="RefSeq" id="XP_015586882.1"/>
    </source>
</evidence>
<dbReference type="GO" id="GO:0016787">
    <property type="term" value="F:hydrolase activity"/>
    <property type="evidence" value="ECO:0007669"/>
    <property type="project" value="UniProtKB-KW"/>
</dbReference>
<comment type="similarity">
    <text evidence="3">Belongs to the HARBI1 family.</text>
</comment>
<dbReference type="PANTHER" id="PTHR22930">
    <property type="match status" value="1"/>
</dbReference>
<keyword evidence="7" id="KW-0539">Nucleus</keyword>